<keyword evidence="3" id="KW-0645">Protease</keyword>
<evidence type="ECO:0000256" key="2">
    <source>
        <dbReference type="ARBA" id="ARBA00022438"/>
    </source>
</evidence>
<dbReference type="PRINTS" id="PR00481">
    <property type="entry name" value="LAMNOPPTDASE"/>
</dbReference>
<proteinExistence type="inferred from homology"/>
<reference evidence="6 7" key="1">
    <citation type="journal article" date="2016" name="Nat. Commun.">
        <title>Thousands of microbial genomes shed light on interconnected biogeochemical processes in an aquifer system.</title>
        <authorList>
            <person name="Anantharaman K."/>
            <person name="Brown C.T."/>
            <person name="Hug L.A."/>
            <person name="Sharon I."/>
            <person name="Castelle C.J."/>
            <person name="Probst A.J."/>
            <person name="Thomas B.C."/>
            <person name="Singh A."/>
            <person name="Wilkins M.J."/>
            <person name="Karaoz U."/>
            <person name="Brodie E.L."/>
            <person name="Williams K.H."/>
            <person name="Hubbard S.S."/>
            <person name="Banfield J.F."/>
        </authorList>
    </citation>
    <scope>NUCLEOTIDE SEQUENCE [LARGE SCALE GENOMIC DNA]</scope>
</reference>
<sequence length="333" mass="35896">KNGKAVAEALRTGQIIGQEINLARDLSNTPGGDMAPASLAEAAREAGKRCGFMVSIMEEDEMKRLNMGGILGVAKGSSEKPKFIVMEYLKGGKSAKPVVLVGKGVTFDTGGLNLKTENGIYEMHMDMTGGASVIHALAALARLKVKKNIVGLVPAVENMPSGSSYRPGDLLRTMSGKTIEILNTDAEGRVILADALTYARKYDPRLVVDVATLTGSAMRAFGQRTSAFFATSPALLKTIQESGERTGDYVWPMPLWEEYEEEIKGTFGDWANTGKTRYGGVINAAVFLWQFIKGIPWVHLDIAPRMTAIDGEFLAKGSAGPAVSLLTNFLRRY</sequence>
<evidence type="ECO:0000256" key="3">
    <source>
        <dbReference type="ARBA" id="ARBA00022670"/>
    </source>
</evidence>
<evidence type="ECO:0000256" key="1">
    <source>
        <dbReference type="ARBA" id="ARBA00009528"/>
    </source>
</evidence>
<dbReference type="GO" id="GO:0006508">
    <property type="term" value="P:proteolysis"/>
    <property type="evidence" value="ECO:0007669"/>
    <property type="project" value="UniProtKB-KW"/>
</dbReference>
<dbReference type="PANTHER" id="PTHR11963">
    <property type="entry name" value="LEUCINE AMINOPEPTIDASE-RELATED"/>
    <property type="match status" value="1"/>
</dbReference>
<dbReference type="STRING" id="1798644.A2122_00580"/>
<dbReference type="SUPFAM" id="SSF53187">
    <property type="entry name" value="Zn-dependent exopeptidases"/>
    <property type="match status" value="1"/>
</dbReference>
<dbReference type="InterPro" id="IPR011356">
    <property type="entry name" value="Leucine_aapep/pepB"/>
</dbReference>
<dbReference type="Gene3D" id="3.40.630.10">
    <property type="entry name" value="Zn peptidases"/>
    <property type="match status" value="1"/>
</dbReference>
<dbReference type="PROSITE" id="PS00631">
    <property type="entry name" value="CYTOSOL_AP"/>
    <property type="match status" value="1"/>
</dbReference>
<gene>
    <name evidence="6" type="ORF">A2122_00580</name>
</gene>
<dbReference type="CDD" id="cd00433">
    <property type="entry name" value="Peptidase_M17"/>
    <property type="match status" value="1"/>
</dbReference>
<keyword evidence="2" id="KW-0031">Aminopeptidase</keyword>
<dbReference type="InterPro" id="IPR000819">
    <property type="entry name" value="Peptidase_M17_C"/>
</dbReference>
<protein>
    <recommendedName>
        <fullName evidence="5">Cytosol aminopeptidase domain-containing protein</fullName>
    </recommendedName>
</protein>
<comment type="similarity">
    <text evidence="1">Belongs to the peptidase M17 family.</text>
</comment>
<evidence type="ECO:0000256" key="4">
    <source>
        <dbReference type="ARBA" id="ARBA00022801"/>
    </source>
</evidence>
<name>A0A1G2C839_9BACT</name>
<organism evidence="6 7">
    <name type="scientific">Candidatus Liptonbacteria bacterium GWB1_49_6</name>
    <dbReference type="NCBI Taxonomy" id="1798644"/>
    <lineage>
        <taxon>Bacteria</taxon>
        <taxon>Candidatus Liptoniibacteriota</taxon>
    </lineage>
</organism>
<evidence type="ECO:0000313" key="7">
    <source>
        <dbReference type="Proteomes" id="UP000176648"/>
    </source>
</evidence>
<dbReference type="Proteomes" id="UP000176648">
    <property type="component" value="Unassembled WGS sequence"/>
</dbReference>
<feature type="domain" description="Cytosol aminopeptidase" evidence="5">
    <location>
        <begin position="183"/>
        <end position="190"/>
    </location>
</feature>
<dbReference type="GO" id="GO:0070006">
    <property type="term" value="F:metalloaminopeptidase activity"/>
    <property type="evidence" value="ECO:0007669"/>
    <property type="project" value="InterPro"/>
</dbReference>
<evidence type="ECO:0000259" key="5">
    <source>
        <dbReference type="PROSITE" id="PS00631"/>
    </source>
</evidence>
<dbReference type="Pfam" id="PF00883">
    <property type="entry name" value="Peptidase_M17"/>
    <property type="match status" value="1"/>
</dbReference>
<evidence type="ECO:0000313" key="6">
    <source>
        <dbReference type="EMBL" id="OGY96667.1"/>
    </source>
</evidence>
<accession>A0A1G2C839</accession>
<keyword evidence="4" id="KW-0378">Hydrolase</keyword>
<dbReference type="GO" id="GO:0030145">
    <property type="term" value="F:manganese ion binding"/>
    <property type="evidence" value="ECO:0007669"/>
    <property type="project" value="InterPro"/>
</dbReference>
<comment type="caution">
    <text evidence="6">The sequence shown here is derived from an EMBL/GenBank/DDBJ whole genome shotgun (WGS) entry which is preliminary data.</text>
</comment>
<feature type="non-terminal residue" evidence="6">
    <location>
        <position position="1"/>
    </location>
</feature>
<dbReference type="PANTHER" id="PTHR11963:SF23">
    <property type="entry name" value="CYTOSOL AMINOPEPTIDASE"/>
    <property type="match status" value="1"/>
</dbReference>
<dbReference type="GO" id="GO:0005737">
    <property type="term" value="C:cytoplasm"/>
    <property type="evidence" value="ECO:0007669"/>
    <property type="project" value="InterPro"/>
</dbReference>
<dbReference type="EMBL" id="MHKU01000026">
    <property type="protein sequence ID" value="OGY96667.1"/>
    <property type="molecule type" value="Genomic_DNA"/>
</dbReference>
<dbReference type="AlphaFoldDB" id="A0A1G2C839"/>